<keyword evidence="3" id="KW-1185">Reference proteome</keyword>
<evidence type="ECO:0000256" key="1">
    <source>
        <dbReference type="SAM" id="MobiDB-lite"/>
    </source>
</evidence>
<reference evidence="3" key="1">
    <citation type="journal article" date="2018" name="Nat. Microbiol.">
        <title>Leveraging single-cell genomics to expand the fungal tree of life.</title>
        <authorList>
            <person name="Ahrendt S.R."/>
            <person name="Quandt C.A."/>
            <person name="Ciobanu D."/>
            <person name="Clum A."/>
            <person name="Salamov A."/>
            <person name="Andreopoulos B."/>
            <person name="Cheng J.F."/>
            <person name="Woyke T."/>
            <person name="Pelin A."/>
            <person name="Henrissat B."/>
            <person name="Reynolds N.K."/>
            <person name="Benny G.L."/>
            <person name="Smith M.E."/>
            <person name="James T.Y."/>
            <person name="Grigoriev I.V."/>
        </authorList>
    </citation>
    <scope>NUCLEOTIDE SEQUENCE [LARGE SCALE GENOMIC DNA]</scope>
</reference>
<feature type="region of interest" description="Disordered" evidence="1">
    <location>
        <begin position="173"/>
        <end position="225"/>
    </location>
</feature>
<name>A0A4P9WDC0_9FUNG</name>
<feature type="compositionally biased region" description="Low complexity" evidence="1">
    <location>
        <begin position="193"/>
        <end position="207"/>
    </location>
</feature>
<organism evidence="2 3">
    <name type="scientific">Blyttiomyces helicus</name>
    <dbReference type="NCBI Taxonomy" id="388810"/>
    <lineage>
        <taxon>Eukaryota</taxon>
        <taxon>Fungi</taxon>
        <taxon>Fungi incertae sedis</taxon>
        <taxon>Chytridiomycota</taxon>
        <taxon>Chytridiomycota incertae sedis</taxon>
        <taxon>Chytridiomycetes</taxon>
        <taxon>Chytridiomycetes incertae sedis</taxon>
        <taxon>Blyttiomyces</taxon>
    </lineage>
</organism>
<sequence>MELVLKVQSVTFRHADPTRLISDKITAISAAQLLTNLVALECSRLSRGINEPQSESQLVLQTLLKRIYSLYFRDNSASEGSEGTSPGSSSGSSFSGMGDEAFRFSMSPRDGAPVSWTISPPVHQDAMSTFINAIQLAASALSAVQRENGSLDPRLELLLGTLRRCLELQRDWDGEPEERGEDGVERIVGVDAGTDGETESQSGGSESVDVNGDTADPSTEQSMVASPGVMAVNARRTQGDTDVLSWLVASFINLGTLTALSWTRGALLGVDWRGVADASQECDAMPIDAGCLKGVDLLLDMLIVGFAAVAEGPDEKASIAGNIPNRKMLIAASGVSRLRASRSTSAKATGPPIASTAPSLGVDWRGVADESQECGAMPIDAGRLKGVDLLLDVLIKGLAAVAEGPDEKASIAGNIPNRKMLIAASGVSRLRASRSTSAKATGPPIASTAPSLGVDWRGVADESQECGAMPIDAGRLKGVDLLLDVLIKGLAAVAEGPDEKASIAGNIPNRKMLIAASGVSRLRAVDNIAAVELAPSVAIYECDGDRAAYRLDCTIVLQEDVTAVCNMAAGVEAEAN</sequence>
<dbReference type="Proteomes" id="UP000269721">
    <property type="component" value="Unassembled WGS sequence"/>
</dbReference>
<evidence type="ECO:0000313" key="3">
    <source>
        <dbReference type="Proteomes" id="UP000269721"/>
    </source>
</evidence>
<protein>
    <submittedName>
        <fullName evidence="2">Uncharacterized protein</fullName>
    </submittedName>
</protein>
<dbReference type="EMBL" id="KZ995967">
    <property type="protein sequence ID" value="RKO89653.1"/>
    <property type="molecule type" value="Genomic_DNA"/>
</dbReference>
<proteinExistence type="predicted"/>
<evidence type="ECO:0000313" key="2">
    <source>
        <dbReference type="EMBL" id="RKO89653.1"/>
    </source>
</evidence>
<dbReference type="AlphaFoldDB" id="A0A4P9WDC0"/>
<accession>A0A4P9WDC0</accession>
<gene>
    <name evidence="2" type="ORF">BDK51DRAFT_30612</name>
</gene>